<sequence>MKHQKNFLSWIESRHKQLLEAKRKAGEKGPKDAVYKKYRWYSEQQLLLEAINAFEVFYKRSFIALAGPMRRYIPPEKIKGSVDAKTIWASERQRSLVALIFEHQLYHDLEQVDNIANMLVGHKRYKPNGLKSPLRKRVRALQCVFQIRHTLSHNQGYVTVSDAAKFKVLGFFAKSGEVIDPTKNHLGSVIRDLLRMEAKEFTDWLLASAAKHLGAYSDERKELLPQKLRGRIEQSVGRHSDIDALVWDA</sequence>
<organism evidence="1 2">
    <name type="scientific">Thioalkalicoccus limnaeus</name>
    <dbReference type="NCBI Taxonomy" id="120681"/>
    <lineage>
        <taxon>Bacteria</taxon>
        <taxon>Pseudomonadati</taxon>
        <taxon>Pseudomonadota</taxon>
        <taxon>Gammaproteobacteria</taxon>
        <taxon>Chromatiales</taxon>
        <taxon>Chromatiaceae</taxon>
        <taxon>Thioalkalicoccus</taxon>
    </lineage>
</organism>
<evidence type="ECO:0000313" key="1">
    <source>
        <dbReference type="EMBL" id="MEY6432373.1"/>
    </source>
</evidence>
<gene>
    <name evidence="1" type="ORF">ABC977_08140</name>
</gene>
<name>A0ABV4BGF6_9GAMM</name>
<dbReference type="EMBL" id="JBDKXB010000008">
    <property type="protein sequence ID" value="MEY6432373.1"/>
    <property type="molecule type" value="Genomic_DNA"/>
</dbReference>
<keyword evidence="2" id="KW-1185">Reference proteome</keyword>
<dbReference type="Proteomes" id="UP001564408">
    <property type="component" value="Unassembled WGS sequence"/>
</dbReference>
<reference evidence="1 2" key="1">
    <citation type="submission" date="2024-05" db="EMBL/GenBank/DDBJ databases">
        <title>Genome Sequence and Characterization of the New Strain Purple Sulfur Bacterium of Genus Thioalkalicoccus.</title>
        <authorList>
            <person name="Bryantseva I.A."/>
            <person name="Kyndt J.A."/>
            <person name="Imhoff J.F."/>
        </authorList>
    </citation>
    <scope>NUCLEOTIDE SEQUENCE [LARGE SCALE GENOMIC DNA]</scope>
    <source>
        <strain evidence="1 2">Um2</strain>
    </source>
</reference>
<protein>
    <submittedName>
        <fullName evidence="1">Uncharacterized protein</fullName>
    </submittedName>
</protein>
<proteinExistence type="predicted"/>
<comment type="caution">
    <text evidence="1">The sequence shown here is derived from an EMBL/GenBank/DDBJ whole genome shotgun (WGS) entry which is preliminary data.</text>
</comment>
<evidence type="ECO:0000313" key="2">
    <source>
        <dbReference type="Proteomes" id="UP001564408"/>
    </source>
</evidence>
<accession>A0ABV4BGF6</accession>